<evidence type="ECO:0000256" key="1">
    <source>
        <dbReference type="ARBA" id="ARBA00022723"/>
    </source>
</evidence>
<accession>A0A2A2PFM8</accession>
<sequence>MPDRKCDCPNCKCTIKEGEHAYAVHGKHYCCEACAHHHKGGEECSSKGCHCAHPK</sequence>
<proteinExistence type="predicted"/>
<keyword evidence="2" id="KW-0480">Metal-thiolate cluster</keyword>
<keyword evidence="1" id="KW-0479">Metal-binding</keyword>
<dbReference type="GO" id="GO:0046872">
    <property type="term" value="F:metal ion binding"/>
    <property type="evidence" value="ECO:0007669"/>
    <property type="project" value="UniProtKB-KW"/>
</dbReference>
<gene>
    <name evidence="3" type="ORF">CKQ80_03810</name>
</gene>
<protein>
    <submittedName>
        <fullName evidence="3">Metallothionein</fullName>
    </submittedName>
</protein>
<name>A0A2A2PFM8_9PSED</name>
<evidence type="ECO:0000313" key="4">
    <source>
        <dbReference type="Proteomes" id="UP000217830"/>
    </source>
</evidence>
<reference evidence="3 4" key="1">
    <citation type="submission" date="2017-08" db="EMBL/GenBank/DDBJ databases">
        <title>Draft Genome Sequence of Pseudomonas moraviensis TYU6, isolated from Taxus cuspidata by using PacBio Single-Molecule Real-Time Technology.</title>
        <authorList>
            <person name="Baek K.-H."/>
            <person name="Mishra A.K."/>
        </authorList>
    </citation>
    <scope>NUCLEOTIDE SEQUENCE [LARGE SCALE GENOMIC DNA]</scope>
    <source>
        <strain evidence="3 4">TYU6</strain>
    </source>
</reference>
<dbReference type="AlphaFoldDB" id="A0A2A2PFM8"/>
<dbReference type="Proteomes" id="UP000217830">
    <property type="component" value="Unassembled WGS sequence"/>
</dbReference>
<evidence type="ECO:0000256" key="2">
    <source>
        <dbReference type="ARBA" id="ARBA00022851"/>
    </source>
</evidence>
<comment type="caution">
    <text evidence="3">The sequence shown here is derived from an EMBL/GenBank/DDBJ whole genome shotgun (WGS) entry which is preliminary data.</text>
</comment>
<dbReference type="InterPro" id="IPR017854">
    <property type="entry name" value="Metalthion_dom_sf"/>
</dbReference>
<dbReference type="EMBL" id="NRST01000001">
    <property type="protein sequence ID" value="PAW54446.1"/>
    <property type="molecule type" value="Genomic_DNA"/>
</dbReference>
<dbReference type="SUPFAM" id="SSF57868">
    <property type="entry name" value="Metallothionein"/>
    <property type="match status" value="1"/>
</dbReference>
<dbReference type="RefSeq" id="WP_080963240.1">
    <property type="nucleotide sequence ID" value="NZ_NRSS01000004.1"/>
</dbReference>
<organism evidence="3 4">
    <name type="scientific">Pseudomonas moraviensis</name>
    <dbReference type="NCBI Taxonomy" id="321662"/>
    <lineage>
        <taxon>Bacteria</taxon>
        <taxon>Pseudomonadati</taxon>
        <taxon>Pseudomonadota</taxon>
        <taxon>Gammaproteobacteria</taxon>
        <taxon>Pseudomonadales</taxon>
        <taxon>Pseudomonadaceae</taxon>
        <taxon>Pseudomonas</taxon>
    </lineage>
</organism>
<evidence type="ECO:0000313" key="3">
    <source>
        <dbReference type="EMBL" id="PAW54446.1"/>
    </source>
</evidence>
<dbReference type="InterPro" id="IPR000518">
    <property type="entry name" value="Metalthion_fam14_prok"/>
</dbReference>
<dbReference type="Gene3D" id="2.30.170.10">
    <property type="match status" value="1"/>
</dbReference>
<keyword evidence="4" id="KW-1185">Reference proteome</keyword>
<dbReference type="Pfam" id="PF02069">
    <property type="entry name" value="Metallothio_Pro"/>
    <property type="match status" value="1"/>
</dbReference>